<dbReference type="InterPro" id="IPR013087">
    <property type="entry name" value="Znf_C2H2_type"/>
</dbReference>
<feature type="domain" description="C2H2-type" evidence="1">
    <location>
        <begin position="42"/>
        <end position="62"/>
    </location>
</feature>
<name>A0A6A5ANR3_APHAT</name>
<comment type="caution">
    <text evidence="2">The sequence shown here is derived from an EMBL/GenBank/DDBJ whole genome shotgun (WGS) entry which is preliminary data.</text>
</comment>
<evidence type="ECO:0000313" key="3">
    <source>
        <dbReference type="Proteomes" id="UP000469452"/>
    </source>
</evidence>
<organism evidence="2 3">
    <name type="scientific">Aphanomyces astaci</name>
    <name type="common">Crayfish plague agent</name>
    <dbReference type="NCBI Taxonomy" id="112090"/>
    <lineage>
        <taxon>Eukaryota</taxon>
        <taxon>Sar</taxon>
        <taxon>Stramenopiles</taxon>
        <taxon>Oomycota</taxon>
        <taxon>Saprolegniomycetes</taxon>
        <taxon>Saprolegniales</taxon>
        <taxon>Verrucalvaceae</taxon>
        <taxon>Aphanomyces</taxon>
    </lineage>
</organism>
<dbReference type="EMBL" id="VJMI01009717">
    <property type="protein sequence ID" value="KAF0758167.1"/>
    <property type="molecule type" value="Genomic_DNA"/>
</dbReference>
<accession>A0A6A5ANR3</accession>
<evidence type="ECO:0000259" key="1">
    <source>
        <dbReference type="PROSITE" id="PS00028"/>
    </source>
</evidence>
<dbReference type="AlphaFoldDB" id="A0A6A5ANR3"/>
<protein>
    <recommendedName>
        <fullName evidence="1">C2H2-type domain-containing protein</fullName>
    </recommendedName>
</protein>
<dbReference type="PROSITE" id="PS00028">
    <property type="entry name" value="ZINC_FINGER_C2H2_1"/>
    <property type="match status" value="1"/>
</dbReference>
<evidence type="ECO:0000313" key="2">
    <source>
        <dbReference type="EMBL" id="KAF0758167.1"/>
    </source>
</evidence>
<reference evidence="2 3" key="1">
    <citation type="submission" date="2019-06" db="EMBL/GenBank/DDBJ databases">
        <title>Genomics analysis of Aphanomyces spp. identifies a new class of oomycete effector associated with host adaptation.</title>
        <authorList>
            <person name="Gaulin E."/>
        </authorList>
    </citation>
    <scope>NUCLEOTIDE SEQUENCE [LARGE SCALE GENOMIC DNA]</scope>
    <source>
        <strain evidence="2 3">E</strain>
    </source>
</reference>
<proteinExistence type="predicted"/>
<sequence>MEDVRRHEHILTSMYTINFMKTHYNDWLLQYQANKPNHTRPCCVCAKRFAHRHRFSQHVACHFMLPTSDMVQIRDNFASKIGGKYDGHNLRDIINVDETFVYYDMPPGKIWAELKKSSKVDKAQKHSDRFTAVLSCRINGKKLPTMFIFDGTPGGPIDQRELRTYRRMWRLYLDVLPSHVLGPSVILADNFTPTCYKCRRIPSSVTCAVHWSRCLQIAQVCVSHLT</sequence>
<gene>
    <name evidence="2" type="ORF">AaE_004021</name>
</gene>
<dbReference type="Proteomes" id="UP000469452">
    <property type="component" value="Unassembled WGS sequence"/>
</dbReference>
<dbReference type="VEuPathDB" id="FungiDB:H257_17700"/>